<proteinExistence type="predicted"/>
<reference evidence="1" key="1">
    <citation type="submission" date="2020-05" db="UniProtKB">
        <authorList>
            <consortium name="EnsemblMetazoa"/>
        </authorList>
    </citation>
    <scope>IDENTIFICATION</scope>
    <source>
        <strain evidence="1">TTRI</strain>
    </source>
</reference>
<protein>
    <submittedName>
        <fullName evidence="1">Uncharacterized protein</fullName>
    </submittedName>
</protein>
<accession>A0A1A9UZM0</accession>
<dbReference type="Proteomes" id="UP000078200">
    <property type="component" value="Unassembled WGS sequence"/>
</dbReference>
<keyword evidence="2" id="KW-1185">Reference proteome</keyword>
<dbReference type="VEuPathDB" id="VectorBase:GAUT020930"/>
<name>A0A1A9UZM0_GLOAU</name>
<sequence>MSPTFQDIERKCNTYNNNYNEQTKETTCHGQNLPENRFANICNICGCYVQNYKSGFSLVAKNIATSRHLGGTWIAIPIPVALPNIFICNMPWTVDTRCAWDICEL</sequence>
<evidence type="ECO:0000313" key="2">
    <source>
        <dbReference type="Proteomes" id="UP000078200"/>
    </source>
</evidence>
<evidence type="ECO:0000313" key="1">
    <source>
        <dbReference type="EnsemblMetazoa" id="GAUT020930-PA"/>
    </source>
</evidence>
<dbReference type="EnsemblMetazoa" id="GAUT020930-RA">
    <property type="protein sequence ID" value="GAUT020930-PA"/>
    <property type="gene ID" value="GAUT020930"/>
</dbReference>
<dbReference type="AlphaFoldDB" id="A0A1A9UZM0"/>
<organism evidence="1 2">
    <name type="scientific">Glossina austeni</name>
    <name type="common">Savannah tsetse fly</name>
    <dbReference type="NCBI Taxonomy" id="7395"/>
    <lineage>
        <taxon>Eukaryota</taxon>
        <taxon>Metazoa</taxon>
        <taxon>Ecdysozoa</taxon>
        <taxon>Arthropoda</taxon>
        <taxon>Hexapoda</taxon>
        <taxon>Insecta</taxon>
        <taxon>Pterygota</taxon>
        <taxon>Neoptera</taxon>
        <taxon>Endopterygota</taxon>
        <taxon>Diptera</taxon>
        <taxon>Brachycera</taxon>
        <taxon>Muscomorpha</taxon>
        <taxon>Hippoboscoidea</taxon>
        <taxon>Glossinidae</taxon>
        <taxon>Glossina</taxon>
    </lineage>
</organism>